<evidence type="ECO:0000313" key="1">
    <source>
        <dbReference type="EMBL" id="KXT98298.1"/>
    </source>
</evidence>
<gene>
    <name evidence="1" type="ORF">SORDD30_01135</name>
</gene>
<name>A0A139Q6W8_STROR</name>
<sequence>MDTEIGEYSYSIRWIFEDSKKHELDAKTLLKSEQNLADFLYEITNQFGLSIEIRALARDKGSFKSEFKILWEKNLDKIFIAGITSIISISLTAFFQQVQEPKSTTLDREKLVLDLQEKINKGDLTLEQAKTYIEEFSSLAKYKNAFFKANKIDKEISEIEITQEGKVTSNIGSGEFDNYISNNQTSETVIYDAKVYIISPVLVAGVTEKWTGEYEGDKIRFSVKDKDFLEKSQNKVISFNTGFFIRCKLRKIDKSIAGKEQCAWEVLEVTHYAVDDEHVVEFEHRIKSKNKEISGQMTLFE</sequence>
<dbReference type="AlphaFoldDB" id="A0A139Q6W8"/>
<accession>A0A139Q6W8</accession>
<dbReference type="Proteomes" id="UP000070220">
    <property type="component" value="Unassembled WGS sequence"/>
</dbReference>
<dbReference type="RefSeq" id="WP_061421338.1">
    <property type="nucleotide sequence ID" value="NZ_KQ970370.1"/>
</dbReference>
<dbReference type="EMBL" id="LQRP01000042">
    <property type="protein sequence ID" value="KXT98298.1"/>
    <property type="molecule type" value="Genomic_DNA"/>
</dbReference>
<protein>
    <submittedName>
        <fullName evidence="1">Uncharacterized protein</fullName>
    </submittedName>
</protein>
<organism evidence="1 2">
    <name type="scientific">Streptococcus oralis</name>
    <dbReference type="NCBI Taxonomy" id="1303"/>
    <lineage>
        <taxon>Bacteria</taxon>
        <taxon>Bacillati</taxon>
        <taxon>Bacillota</taxon>
        <taxon>Bacilli</taxon>
        <taxon>Lactobacillales</taxon>
        <taxon>Streptococcaceae</taxon>
        <taxon>Streptococcus</taxon>
    </lineage>
</organism>
<dbReference type="PATRIC" id="fig|1303.83.peg.1192"/>
<comment type="caution">
    <text evidence="1">The sequence shown here is derived from an EMBL/GenBank/DDBJ whole genome shotgun (WGS) entry which is preliminary data.</text>
</comment>
<reference evidence="1 2" key="1">
    <citation type="submission" date="2016-01" db="EMBL/GenBank/DDBJ databases">
        <title>Highly variable Streptococcus oralis are common among viridans streptococci isolated from primates.</title>
        <authorList>
            <person name="Denapaite D."/>
            <person name="Rieger M."/>
            <person name="Koendgen S."/>
            <person name="Brueckner R."/>
            <person name="Ochigava I."/>
            <person name="Kappeler P."/>
            <person name="Maetz-Rensing K."/>
            <person name="Leendertz F."/>
            <person name="Hakenbeck R."/>
        </authorList>
    </citation>
    <scope>NUCLEOTIDE SEQUENCE [LARGE SCALE GENOMIC DNA]</scope>
    <source>
        <strain evidence="1 2">DD30</strain>
    </source>
</reference>
<evidence type="ECO:0000313" key="2">
    <source>
        <dbReference type="Proteomes" id="UP000070220"/>
    </source>
</evidence>
<proteinExistence type="predicted"/>